<proteinExistence type="predicted"/>
<dbReference type="AlphaFoldDB" id="A0A1Y2AZ18"/>
<gene>
    <name evidence="1" type="ORF">LY90DRAFT_425829</name>
</gene>
<keyword evidence="2" id="KW-1185">Reference proteome</keyword>
<name>A0A1Y2AZ18_9FUNG</name>
<dbReference type="Proteomes" id="UP000193920">
    <property type="component" value="Unassembled WGS sequence"/>
</dbReference>
<dbReference type="EMBL" id="MCOG01000190">
    <property type="protein sequence ID" value="ORY27818.1"/>
    <property type="molecule type" value="Genomic_DNA"/>
</dbReference>
<sequence length="51" mass="6120">KIFIMLCQSLGIPFINEDLNLNLKTCGFRNKEYINKLLFIKELFENHYVKI</sequence>
<organism evidence="1 2">
    <name type="scientific">Neocallimastix californiae</name>
    <dbReference type="NCBI Taxonomy" id="1754190"/>
    <lineage>
        <taxon>Eukaryota</taxon>
        <taxon>Fungi</taxon>
        <taxon>Fungi incertae sedis</taxon>
        <taxon>Chytridiomycota</taxon>
        <taxon>Chytridiomycota incertae sedis</taxon>
        <taxon>Neocallimastigomycetes</taxon>
        <taxon>Neocallimastigales</taxon>
        <taxon>Neocallimastigaceae</taxon>
        <taxon>Neocallimastix</taxon>
    </lineage>
</organism>
<reference evidence="1 2" key="1">
    <citation type="submission" date="2016-08" db="EMBL/GenBank/DDBJ databases">
        <title>A Parts List for Fungal Cellulosomes Revealed by Comparative Genomics.</title>
        <authorList>
            <consortium name="DOE Joint Genome Institute"/>
            <person name="Haitjema C.H."/>
            <person name="Gilmore S.P."/>
            <person name="Henske J.K."/>
            <person name="Solomon K.V."/>
            <person name="De Groot R."/>
            <person name="Kuo A."/>
            <person name="Mondo S.J."/>
            <person name="Salamov A.A."/>
            <person name="Labutti K."/>
            <person name="Zhao Z."/>
            <person name="Chiniquy J."/>
            <person name="Barry K."/>
            <person name="Brewer H.M."/>
            <person name="Purvine S.O."/>
            <person name="Wright A.T."/>
            <person name="Boxma B."/>
            <person name="Van Alen T."/>
            <person name="Hackstein J.H."/>
            <person name="Baker S.E."/>
            <person name="Grigoriev I.V."/>
            <person name="O'Malley M.A."/>
        </authorList>
    </citation>
    <scope>NUCLEOTIDE SEQUENCE [LARGE SCALE GENOMIC DNA]</scope>
    <source>
        <strain evidence="1 2">G1</strain>
    </source>
</reference>
<accession>A0A1Y2AZ18</accession>
<evidence type="ECO:0000313" key="1">
    <source>
        <dbReference type="EMBL" id="ORY27818.1"/>
    </source>
</evidence>
<dbReference type="OrthoDB" id="10335756at2759"/>
<comment type="caution">
    <text evidence="1">The sequence shown here is derived from an EMBL/GenBank/DDBJ whole genome shotgun (WGS) entry which is preliminary data.</text>
</comment>
<protein>
    <submittedName>
        <fullName evidence="1">Uncharacterized protein</fullName>
    </submittedName>
</protein>
<evidence type="ECO:0000313" key="2">
    <source>
        <dbReference type="Proteomes" id="UP000193920"/>
    </source>
</evidence>
<feature type="non-terminal residue" evidence="1">
    <location>
        <position position="1"/>
    </location>
</feature>